<feature type="transmembrane region" description="Helical" evidence="8">
    <location>
        <begin position="408"/>
        <end position="428"/>
    </location>
</feature>
<feature type="transmembrane region" description="Helical" evidence="8">
    <location>
        <begin position="42"/>
        <end position="61"/>
    </location>
</feature>
<feature type="compositionally biased region" description="Basic and acidic residues" evidence="7">
    <location>
        <begin position="561"/>
        <end position="571"/>
    </location>
</feature>
<evidence type="ECO:0000313" key="10">
    <source>
        <dbReference type="EMBL" id="CAJ0595158.1"/>
    </source>
</evidence>
<feature type="transmembrane region" description="Helical" evidence="8">
    <location>
        <begin position="373"/>
        <end position="396"/>
    </location>
</feature>
<feature type="transmembrane region" description="Helical" evidence="8">
    <location>
        <begin position="67"/>
        <end position="93"/>
    </location>
</feature>
<gene>
    <name evidence="10" type="ORF">CYNAS_LOCUS7141</name>
</gene>
<sequence>MEDTSDLLSDELEDDEGRDSFDAESGNDHLKPRSAFTPWPHVFNLANCIVGVSVLAMPFVFQQCGILLATIMIGASSVLTKYTCHFLAKAAYLTNKRSYEALALTALGPTGRRIIELCLLGFLVSSIVAFLVVIGDLGPHIVADYLELEAPTQRLRTLVMVVVMLFIIFPLCLIKDLEKFSVISSCAVLFYSVFVTTMVLEALPTLWDGKWSIHVVWWRPQGFLTCMPIVFMGLACQVQLFCVIDCIHDSLVARVDSVVSGAINFCSALYAGVGLFGYVAFYSRTLHGDVLIELEASFFTQLLKMAFLLSVAVSIPLMMFPARSALFNLVLRPSKCELPVSHAMQFSTFHVLTFVILLFNMTIAILIPNVEFILGLTGASIGSLVSIVIPSILYLAVAKNRMHYTISYAKVCLIAGLFIWCASTWATLHVDRTVHVAEKPMPKDGPVDKPALQSLQKLEEKVLDANLNISAKLDNIADLAAVGKDKEAAHLLVEMKEERKKQEDLIRKQEKIVEELNKHVEEHEKAEKEKKAAEAKVTKELEKKESEVKKDTAIGKNEPNVTKHDEKREAIDEIIMNNSKKVKREEAKDIQQNPAVEKVEIKREAVPNEARQGVEEAKEQPNPTRSEVKNIPIEELPKKIEVTLQKLEKQTELVNIVQNAKPQKNASLPSKPFEAQKGEPLKNIVPVPELRQSEVPKIDLEAVKNSLERNVRGDI</sequence>
<keyword evidence="11" id="KW-1185">Reference proteome</keyword>
<evidence type="ECO:0000256" key="8">
    <source>
        <dbReference type="SAM" id="Phobius"/>
    </source>
</evidence>
<dbReference type="AlphaFoldDB" id="A0AA36M0S0"/>
<keyword evidence="6 8" id="KW-0472">Membrane</keyword>
<feature type="compositionally biased region" description="Basic and acidic residues" evidence="7">
    <location>
        <begin position="18"/>
        <end position="29"/>
    </location>
</feature>
<feature type="transmembrane region" description="Helical" evidence="8">
    <location>
        <begin position="186"/>
        <end position="207"/>
    </location>
</feature>
<organism evidence="10 11">
    <name type="scientific">Cylicocyclus nassatus</name>
    <name type="common">Nematode worm</name>
    <dbReference type="NCBI Taxonomy" id="53992"/>
    <lineage>
        <taxon>Eukaryota</taxon>
        <taxon>Metazoa</taxon>
        <taxon>Ecdysozoa</taxon>
        <taxon>Nematoda</taxon>
        <taxon>Chromadorea</taxon>
        <taxon>Rhabditida</taxon>
        <taxon>Rhabditina</taxon>
        <taxon>Rhabditomorpha</taxon>
        <taxon>Strongyloidea</taxon>
        <taxon>Strongylidae</taxon>
        <taxon>Cylicocyclus</taxon>
    </lineage>
</organism>
<feature type="transmembrane region" description="Helical" evidence="8">
    <location>
        <begin position="343"/>
        <end position="367"/>
    </location>
</feature>
<evidence type="ECO:0000256" key="3">
    <source>
        <dbReference type="ARBA" id="ARBA00022692"/>
    </source>
</evidence>
<evidence type="ECO:0000256" key="4">
    <source>
        <dbReference type="ARBA" id="ARBA00022970"/>
    </source>
</evidence>
<dbReference type="Proteomes" id="UP001176961">
    <property type="component" value="Unassembled WGS sequence"/>
</dbReference>
<feature type="transmembrane region" description="Helical" evidence="8">
    <location>
        <begin position="155"/>
        <end position="174"/>
    </location>
</feature>
<evidence type="ECO:0000259" key="9">
    <source>
        <dbReference type="Pfam" id="PF01490"/>
    </source>
</evidence>
<evidence type="ECO:0000313" key="11">
    <source>
        <dbReference type="Proteomes" id="UP001176961"/>
    </source>
</evidence>
<accession>A0AA36M0S0</accession>
<feature type="compositionally biased region" description="Acidic residues" evidence="7">
    <location>
        <begin position="1"/>
        <end position="17"/>
    </location>
</feature>
<feature type="domain" description="Amino acid transporter transmembrane" evidence="9">
    <location>
        <begin position="37"/>
        <end position="427"/>
    </location>
</feature>
<keyword evidence="2" id="KW-0813">Transport</keyword>
<protein>
    <recommendedName>
        <fullName evidence="9">Amino acid transporter transmembrane domain-containing protein</fullName>
    </recommendedName>
</protein>
<dbReference type="Pfam" id="PF01490">
    <property type="entry name" value="Aa_trans"/>
    <property type="match status" value="1"/>
</dbReference>
<feature type="region of interest" description="Disordered" evidence="7">
    <location>
        <begin position="544"/>
        <end position="631"/>
    </location>
</feature>
<dbReference type="PANTHER" id="PTHR22950:SF646">
    <property type="entry name" value="SODIUM-COUPLED NEUTRAL AMINO ACID TRANSPORTER 10-RELATED"/>
    <property type="match status" value="1"/>
</dbReference>
<feature type="transmembrane region" description="Helical" evidence="8">
    <location>
        <begin position="302"/>
        <end position="322"/>
    </location>
</feature>
<feature type="region of interest" description="Disordered" evidence="7">
    <location>
        <begin position="1"/>
        <end position="29"/>
    </location>
</feature>
<name>A0AA36M0S0_CYLNA</name>
<evidence type="ECO:0000256" key="5">
    <source>
        <dbReference type="ARBA" id="ARBA00022989"/>
    </source>
</evidence>
<feature type="transmembrane region" description="Helical" evidence="8">
    <location>
        <begin position="114"/>
        <end position="135"/>
    </location>
</feature>
<reference evidence="10" key="1">
    <citation type="submission" date="2023-07" db="EMBL/GenBank/DDBJ databases">
        <authorList>
            <consortium name="CYATHOMIX"/>
        </authorList>
    </citation>
    <scope>NUCLEOTIDE SEQUENCE</scope>
    <source>
        <strain evidence="10">N/A</strain>
    </source>
</reference>
<keyword evidence="5 8" id="KW-1133">Transmembrane helix</keyword>
<feature type="compositionally biased region" description="Basic and acidic residues" evidence="7">
    <location>
        <begin position="544"/>
        <end position="553"/>
    </location>
</feature>
<feature type="transmembrane region" description="Helical" evidence="8">
    <location>
        <begin position="227"/>
        <end position="247"/>
    </location>
</feature>
<dbReference type="GO" id="GO:0016020">
    <property type="term" value="C:membrane"/>
    <property type="evidence" value="ECO:0007669"/>
    <property type="project" value="UniProtKB-SubCell"/>
</dbReference>
<keyword evidence="4" id="KW-0029">Amino-acid transport</keyword>
<comment type="caution">
    <text evidence="10">The sequence shown here is derived from an EMBL/GenBank/DDBJ whole genome shotgun (WGS) entry which is preliminary data.</text>
</comment>
<proteinExistence type="predicted"/>
<evidence type="ECO:0000256" key="2">
    <source>
        <dbReference type="ARBA" id="ARBA00022448"/>
    </source>
</evidence>
<evidence type="ECO:0000256" key="7">
    <source>
        <dbReference type="SAM" id="MobiDB-lite"/>
    </source>
</evidence>
<dbReference type="EMBL" id="CATQJL010000112">
    <property type="protein sequence ID" value="CAJ0595158.1"/>
    <property type="molecule type" value="Genomic_DNA"/>
</dbReference>
<comment type="subcellular location">
    <subcellularLocation>
        <location evidence="1">Membrane</location>
        <topology evidence="1">Multi-pass membrane protein</topology>
    </subcellularLocation>
</comment>
<feature type="transmembrane region" description="Helical" evidence="8">
    <location>
        <begin position="259"/>
        <end position="282"/>
    </location>
</feature>
<dbReference type="GO" id="GO:0015179">
    <property type="term" value="F:L-amino acid transmembrane transporter activity"/>
    <property type="evidence" value="ECO:0007669"/>
    <property type="project" value="TreeGrafter"/>
</dbReference>
<dbReference type="InterPro" id="IPR013057">
    <property type="entry name" value="AA_transpt_TM"/>
</dbReference>
<feature type="compositionally biased region" description="Basic and acidic residues" evidence="7">
    <location>
        <begin position="597"/>
        <end position="619"/>
    </location>
</feature>
<evidence type="ECO:0000256" key="6">
    <source>
        <dbReference type="ARBA" id="ARBA00023136"/>
    </source>
</evidence>
<dbReference type="PANTHER" id="PTHR22950">
    <property type="entry name" value="AMINO ACID TRANSPORTER"/>
    <property type="match status" value="1"/>
</dbReference>
<keyword evidence="3 8" id="KW-0812">Transmembrane</keyword>
<evidence type="ECO:0000256" key="1">
    <source>
        <dbReference type="ARBA" id="ARBA00004141"/>
    </source>
</evidence>